<sequence>METGAQLLSTYASRIVFKRARSATDTLLKGQHQENERLAAGKNHLTLCLLDNLVKQIFLLKFIFGSR</sequence>
<protein>
    <submittedName>
        <fullName evidence="1">Uncharacterized protein</fullName>
    </submittedName>
</protein>
<name>A0A0P6GWK2_9CRUS</name>
<reference evidence="1" key="1">
    <citation type="submission" date="2015-10" db="EMBL/GenBank/DDBJ databases">
        <title>EvidentialGene: Evidence-directed Construction of Complete mRNA Transcriptomes without Genomes.</title>
        <authorList>
            <person name="Gilbert D.G."/>
        </authorList>
    </citation>
    <scope>NUCLEOTIDE SEQUENCE</scope>
</reference>
<proteinExistence type="predicted"/>
<dbReference type="EMBL" id="GDIQ01028445">
    <property type="protein sequence ID" value="JAN66292.1"/>
    <property type="molecule type" value="Transcribed_RNA"/>
</dbReference>
<organism evidence="1">
    <name type="scientific">Daphnia magna</name>
    <dbReference type="NCBI Taxonomy" id="35525"/>
    <lineage>
        <taxon>Eukaryota</taxon>
        <taxon>Metazoa</taxon>
        <taxon>Ecdysozoa</taxon>
        <taxon>Arthropoda</taxon>
        <taxon>Crustacea</taxon>
        <taxon>Branchiopoda</taxon>
        <taxon>Diplostraca</taxon>
        <taxon>Cladocera</taxon>
        <taxon>Anomopoda</taxon>
        <taxon>Daphniidae</taxon>
        <taxon>Daphnia</taxon>
    </lineage>
</organism>
<dbReference type="AlphaFoldDB" id="A0A0P6GWK2"/>
<accession>A0A0P6GWK2</accession>
<evidence type="ECO:0000313" key="1">
    <source>
        <dbReference type="EMBL" id="JAN66292.1"/>
    </source>
</evidence>